<gene>
    <name evidence="10" type="ORF">JD82_02624</name>
</gene>
<keyword evidence="7" id="KW-0131">Cell cycle</keyword>
<dbReference type="RefSeq" id="WP_030531639.1">
    <property type="nucleotide sequence ID" value="NZ_JOIJ01000005.1"/>
</dbReference>
<keyword evidence="5" id="KW-0132">Cell division</keyword>
<reference evidence="10 11" key="1">
    <citation type="submission" date="2019-07" db="EMBL/GenBank/DDBJ databases">
        <title>R&amp;d 2014.</title>
        <authorList>
            <person name="Klenk H.-P."/>
        </authorList>
    </citation>
    <scope>NUCLEOTIDE SEQUENCE [LARGE SCALE GENOMIC DNA]</scope>
    <source>
        <strain evidence="10 11">DSM 43194</strain>
    </source>
</reference>
<name>A0A660CIJ4_9PSEU</name>
<sequence>MAITADDVRGAEFPDSGFGRRGYAKHEVDALLDRVVRTLSDEDDLTAAEVHHVQFGRPPIGKRGYDEKHVDDFLDKVEDTLLTRTGVTRGAHEVPAARETSPAVTDAAVAEAADTRPADTEMPQRAERS</sequence>
<evidence type="ECO:0000256" key="2">
    <source>
        <dbReference type="ARBA" id="ARBA00009008"/>
    </source>
</evidence>
<keyword evidence="11" id="KW-1185">Reference proteome</keyword>
<dbReference type="OrthoDB" id="5198800at2"/>
<dbReference type="AlphaFoldDB" id="A0A660CIJ4"/>
<comment type="similarity">
    <text evidence="2">Belongs to the DivIVA family.</text>
</comment>
<proteinExistence type="inferred from homology"/>
<evidence type="ECO:0000313" key="11">
    <source>
        <dbReference type="Proteomes" id="UP000317303"/>
    </source>
</evidence>
<dbReference type="NCBIfam" id="TIGR03544">
    <property type="entry name" value="DivI1A_domain"/>
    <property type="match status" value="2"/>
</dbReference>
<dbReference type="PANTHER" id="PTHR35794:SF2">
    <property type="entry name" value="CELL DIVISION PROTEIN DIVIVA"/>
    <property type="match status" value="1"/>
</dbReference>
<accession>A0A660CIJ4</accession>
<evidence type="ECO:0000313" key="10">
    <source>
        <dbReference type="EMBL" id="TWH20775.1"/>
    </source>
</evidence>
<dbReference type="InterPro" id="IPR007793">
    <property type="entry name" value="DivIVA_fam"/>
</dbReference>
<feature type="compositionally biased region" description="Basic and acidic residues" evidence="9">
    <location>
        <begin position="113"/>
        <end position="129"/>
    </location>
</feature>
<dbReference type="GO" id="GO:0005737">
    <property type="term" value="C:cytoplasm"/>
    <property type="evidence" value="ECO:0007669"/>
    <property type="project" value="UniProtKB-SubCell"/>
</dbReference>
<dbReference type="PANTHER" id="PTHR35794">
    <property type="entry name" value="CELL DIVISION PROTEIN DIVIVA"/>
    <property type="match status" value="1"/>
</dbReference>
<evidence type="ECO:0000256" key="6">
    <source>
        <dbReference type="ARBA" id="ARBA00023054"/>
    </source>
</evidence>
<evidence type="ECO:0000256" key="3">
    <source>
        <dbReference type="ARBA" id="ARBA00018787"/>
    </source>
</evidence>
<evidence type="ECO:0000256" key="5">
    <source>
        <dbReference type="ARBA" id="ARBA00022618"/>
    </source>
</evidence>
<dbReference type="EMBL" id="VLJV01000001">
    <property type="protein sequence ID" value="TWH20775.1"/>
    <property type="molecule type" value="Genomic_DNA"/>
</dbReference>
<organism evidence="10 11">
    <name type="scientific">Prauserella rugosa</name>
    <dbReference type="NCBI Taxonomy" id="43354"/>
    <lineage>
        <taxon>Bacteria</taxon>
        <taxon>Bacillati</taxon>
        <taxon>Actinomycetota</taxon>
        <taxon>Actinomycetes</taxon>
        <taxon>Pseudonocardiales</taxon>
        <taxon>Pseudonocardiaceae</taxon>
        <taxon>Prauserella</taxon>
    </lineage>
</organism>
<feature type="region of interest" description="Disordered" evidence="9">
    <location>
        <begin position="92"/>
        <end position="129"/>
    </location>
</feature>
<feature type="compositionally biased region" description="Low complexity" evidence="9">
    <location>
        <begin position="102"/>
        <end position="112"/>
    </location>
</feature>
<keyword evidence="6" id="KW-0175">Coiled coil</keyword>
<evidence type="ECO:0000256" key="9">
    <source>
        <dbReference type="SAM" id="MobiDB-lite"/>
    </source>
</evidence>
<dbReference type="Gene3D" id="6.10.250.660">
    <property type="match status" value="2"/>
</dbReference>
<dbReference type="InterPro" id="IPR019933">
    <property type="entry name" value="DivIVA_domain"/>
</dbReference>
<comment type="caution">
    <text evidence="10">The sequence shown here is derived from an EMBL/GenBank/DDBJ whole genome shotgun (WGS) entry which is preliminary data.</text>
</comment>
<evidence type="ECO:0000256" key="7">
    <source>
        <dbReference type="ARBA" id="ARBA00023306"/>
    </source>
</evidence>
<evidence type="ECO:0000256" key="4">
    <source>
        <dbReference type="ARBA" id="ARBA00022490"/>
    </source>
</evidence>
<comment type="subcellular location">
    <subcellularLocation>
        <location evidence="1">Cytoplasm</location>
    </subcellularLocation>
</comment>
<evidence type="ECO:0000256" key="8">
    <source>
        <dbReference type="ARBA" id="ARBA00031737"/>
    </source>
</evidence>
<dbReference type="GO" id="GO:0051301">
    <property type="term" value="P:cell division"/>
    <property type="evidence" value="ECO:0007669"/>
    <property type="project" value="UniProtKB-KW"/>
</dbReference>
<dbReference type="Proteomes" id="UP000317303">
    <property type="component" value="Unassembled WGS sequence"/>
</dbReference>
<keyword evidence="4" id="KW-0963">Cytoplasm</keyword>
<protein>
    <recommendedName>
        <fullName evidence="3">Cell wall synthesis protein Wag31</fullName>
    </recommendedName>
    <alternativeName>
        <fullName evidence="8">Antigen 84</fullName>
    </alternativeName>
</protein>
<evidence type="ECO:0000256" key="1">
    <source>
        <dbReference type="ARBA" id="ARBA00004496"/>
    </source>
</evidence>